<dbReference type="InterPro" id="IPR008928">
    <property type="entry name" value="6-hairpin_glycosidase_sf"/>
</dbReference>
<dbReference type="InterPro" id="IPR012341">
    <property type="entry name" value="6hp_glycosidase-like_sf"/>
</dbReference>
<gene>
    <name evidence="3" type="ORF">Msi02_35010</name>
</gene>
<dbReference type="InterPro" id="IPR054363">
    <property type="entry name" value="GH95_cat"/>
</dbReference>
<dbReference type="Proteomes" id="UP000660454">
    <property type="component" value="Unassembled WGS sequence"/>
</dbReference>
<protein>
    <recommendedName>
        <fullName evidence="2">Glycosyl hydrolase family 95 catalytic domain-containing protein</fullName>
    </recommendedName>
</protein>
<sequence length="1039" mass="112763">MRLLRLLPLPALLAGLLTGGVAAPARASAADAAFDQASGTLNVDYASYLSKHDVVYNRPNTNPLYGLTVGNGRTGAMVWSQNGLTMQTSGVDLSEQSAYAAGLVNLATTPAMDSGYSTYQQRLSLYDGTLVTKYDDDRTVTVMGSPNSEVMGIHVDDARGGVSGVTLTLSMWDPATVTNSGDVPDLNTWRTISTFADAGVAGLSRGQSDPNGFGYTLAATVEGASFSTQVVDSRTVRLTVTPASSYTIWFTAASRINAPGRDSVAQARTQLSSVRSAGYATTFTGYKNWWHAFWARSFVQYSGLGGDADYLENVYYLSTYMIAAGGHGNYPFHFINGVFRATRDETKWSNAYWYWNQRDVYLSFLASNHTDLIDRHDNLYSRNYAALKAYTRTRYGVDGLWVPETMGWDGNARGTVGSDYTKNILSTGYEAAYSMYMRYRYTDDADYLRNVAYPFMRETAKFYSAMLSRDTATGTYFMANSNSHETYWNVRNAITDLAAVRSLFPLAIRVSAQLGADSGLRSTWQDVLDHLTPYAVSNGAYQPHQPPLSQTRNNENVAAELIWPYEVTGIGSPDYQTALNTWNQRPFPYGNVWSNDAVQAARLGLGDQAYQGMKTMLQKYQNYPNGMTNNTNGVFEYLGVHLTALNESLMQSYNDRIRVFPAVPGDASFAGKFTLLAKDGFLVSSEREAGEVKYVGLKSLYGKQATVVNPWNGQQARVRRVSDGAILTTGSGTEITFATAPGAVYVVERTAKPLSSYAQARLTGTANQGVKTLSGTASTLGLGATQSGLVNDTELTYDANWHHTTSRGYGDHNDDTHHTTTAGATARYTFTGTGVDYLSERNGDMGNVDVYIDDVFQANVNLYVPGARQVQQVVYSKTGLANGQHTIKIVNRTTSVGMVDALRIRTQQGGSPAVSLRSRANNLYVTAVTGSPLVASRSGVGVNEQFDRIDLGGGDIALRARSNGKYVTAESAGAQPLVANRDAIGPWETFRQVANPDGTISLRAQANGRYVCAESGGAQPLIANRDAIGPWESFDLVAA</sequence>
<dbReference type="PANTHER" id="PTHR31084:SF0">
    <property type="entry name" value="ALPHA-L-FUCOSIDASE 2"/>
    <property type="match status" value="1"/>
</dbReference>
<evidence type="ECO:0000256" key="1">
    <source>
        <dbReference type="SAM" id="SignalP"/>
    </source>
</evidence>
<evidence type="ECO:0000259" key="2">
    <source>
        <dbReference type="Pfam" id="PF22124"/>
    </source>
</evidence>
<dbReference type="SUPFAM" id="SSF50405">
    <property type="entry name" value="Actin-crosslinking proteins"/>
    <property type="match status" value="1"/>
</dbReference>
<keyword evidence="4" id="KW-1185">Reference proteome</keyword>
<comment type="caution">
    <text evidence="3">The sequence shown here is derived from an EMBL/GenBank/DDBJ whole genome shotgun (WGS) entry which is preliminary data.</text>
</comment>
<dbReference type="Pfam" id="PF22124">
    <property type="entry name" value="Glyco_hydro_95_cat"/>
    <property type="match status" value="1"/>
</dbReference>
<evidence type="ECO:0000313" key="3">
    <source>
        <dbReference type="EMBL" id="GIH62684.1"/>
    </source>
</evidence>
<feature type="signal peptide" evidence="1">
    <location>
        <begin position="1"/>
        <end position="27"/>
    </location>
</feature>
<dbReference type="Gene3D" id="2.80.10.50">
    <property type="match status" value="1"/>
</dbReference>
<dbReference type="SUPFAM" id="SSF48208">
    <property type="entry name" value="Six-hairpin glycosidases"/>
    <property type="match status" value="1"/>
</dbReference>
<feature type="domain" description="Glycosyl hydrolase family 95 catalytic" evidence="2">
    <location>
        <begin position="315"/>
        <end position="629"/>
    </location>
</feature>
<accession>A0ABQ4GMS9</accession>
<dbReference type="Gene3D" id="2.60.40.1180">
    <property type="entry name" value="Golgi alpha-mannosidase II"/>
    <property type="match status" value="1"/>
</dbReference>
<dbReference type="CDD" id="cd00257">
    <property type="entry name" value="beta-trefoil_FSCN-like"/>
    <property type="match status" value="1"/>
</dbReference>
<keyword evidence="1" id="KW-0732">Signal</keyword>
<dbReference type="Gene3D" id="1.50.10.10">
    <property type="match status" value="1"/>
</dbReference>
<dbReference type="Gene3D" id="2.60.120.260">
    <property type="entry name" value="Galactose-binding domain-like"/>
    <property type="match status" value="1"/>
</dbReference>
<organism evidence="3 4">
    <name type="scientific">Microbispora siamensis</name>
    <dbReference type="NCBI Taxonomy" id="564413"/>
    <lineage>
        <taxon>Bacteria</taxon>
        <taxon>Bacillati</taxon>
        <taxon>Actinomycetota</taxon>
        <taxon>Actinomycetes</taxon>
        <taxon>Streptosporangiales</taxon>
        <taxon>Streptosporangiaceae</taxon>
        <taxon>Microbispora</taxon>
    </lineage>
</organism>
<dbReference type="PANTHER" id="PTHR31084">
    <property type="entry name" value="ALPHA-L-FUCOSIDASE 2"/>
    <property type="match status" value="1"/>
</dbReference>
<dbReference type="EMBL" id="BOOF01000018">
    <property type="protein sequence ID" value="GIH62684.1"/>
    <property type="molecule type" value="Genomic_DNA"/>
</dbReference>
<dbReference type="InterPro" id="IPR013780">
    <property type="entry name" value="Glyco_hydro_b"/>
</dbReference>
<dbReference type="InterPro" id="IPR008999">
    <property type="entry name" value="Actin-crosslinking"/>
</dbReference>
<dbReference type="Gene3D" id="2.70.98.50">
    <property type="entry name" value="putative glycoside hydrolase family protein from bacillus halodurans"/>
    <property type="match status" value="1"/>
</dbReference>
<feature type="chain" id="PRO_5045945028" description="Glycosyl hydrolase family 95 catalytic domain-containing protein" evidence="1">
    <location>
        <begin position="28"/>
        <end position="1039"/>
    </location>
</feature>
<name>A0ABQ4GMS9_9ACTN</name>
<proteinExistence type="predicted"/>
<evidence type="ECO:0000313" key="4">
    <source>
        <dbReference type="Proteomes" id="UP000660454"/>
    </source>
</evidence>
<dbReference type="RefSeq" id="WP_204049310.1">
    <property type="nucleotide sequence ID" value="NZ_BOOF01000018.1"/>
</dbReference>
<reference evidence="3 4" key="1">
    <citation type="submission" date="2021-01" db="EMBL/GenBank/DDBJ databases">
        <title>Whole genome shotgun sequence of Microbispora siamensis NBRC 104113.</title>
        <authorList>
            <person name="Komaki H."/>
            <person name="Tamura T."/>
        </authorList>
    </citation>
    <scope>NUCLEOTIDE SEQUENCE [LARGE SCALE GENOMIC DNA]</scope>
    <source>
        <strain evidence="3 4">NBRC 104113</strain>
    </source>
</reference>